<evidence type="ECO:0000313" key="1">
    <source>
        <dbReference type="EMBL" id="RCH79515.1"/>
    </source>
</evidence>
<organism evidence="1 2">
    <name type="scientific">Rhizopus azygosporus</name>
    <name type="common">Rhizopus microsporus var. azygosporus</name>
    <dbReference type="NCBI Taxonomy" id="86630"/>
    <lineage>
        <taxon>Eukaryota</taxon>
        <taxon>Fungi</taxon>
        <taxon>Fungi incertae sedis</taxon>
        <taxon>Mucoromycota</taxon>
        <taxon>Mucoromycotina</taxon>
        <taxon>Mucoromycetes</taxon>
        <taxon>Mucorales</taxon>
        <taxon>Mucorineae</taxon>
        <taxon>Rhizopodaceae</taxon>
        <taxon>Rhizopus</taxon>
    </lineage>
</organism>
<dbReference type="Proteomes" id="UP000252139">
    <property type="component" value="Unassembled WGS sequence"/>
</dbReference>
<protein>
    <submittedName>
        <fullName evidence="1">Uncharacterized protein</fullName>
    </submittedName>
</protein>
<reference evidence="1 2" key="1">
    <citation type="journal article" date="2018" name="G3 (Bethesda)">
        <title>Phylogenetic and Phylogenomic Definition of Rhizopus Species.</title>
        <authorList>
            <person name="Gryganskyi A.P."/>
            <person name="Golan J."/>
            <person name="Dolatabadi S."/>
            <person name="Mondo S."/>
            <person name="Robb S."/>
            <person name="Idnurm A."/>
            <person name="Muszewska A."/>
            <person name="Steczkiewicz K."/>
            <person name="Masonjones S."/>
            <person name="Liao H.L."/>
            <person name="Gajdeczka M.T."/>
            <person name="Anike F."/>
            <person name="Vuek A."/>
            <person name="Anishchenko I.M."/>
            <person name="Voigt K."/>
            <person name="de Hoog G.S."/>
            <person name="Smith M.E."/>
            <person name="Heitman J."/>
            <person name="Vilgalys R."/>
            <person name="Stajich J.E."/>
        </authorList>
    </citation>
    <scope>NUCLEOTIDE SEQUENCE [LARGE SCALE GENOMIC DNA]</scope>
    <source>
        <strain evidence="1 2">CBS 357.93</strain>
    </source>
</reference>
<comment type="caution">
    <text evidence="1">The sequence shown here is derived from an EMBL/GenBank/DDBJ whole genome shotgun (WGS) entry which is preliminary data.</text>
</comment>
<accession>A0A367IPC7</accession>
<sequence length="77" mass="8830">MNHALTYGLWNPLSQAAAGVDINDIVTLGNRVSSAELAQRYHREQLSHFDFANIVLRIHDDDDEFHDAESKFDQIYL</sequence>
<evidence type="ECO:0000313" key="2">
    <source>
        <dbReference type="Proteomes" id="UP000252139"/>
    </source>
</evidence>
<dbReference type="AlphaFoldDB" id="A0A367IPC7"/>
<gene>
    <name evidence="1" type="ORF">CU097_002211</name>
</gene>
<keyword evidence="2" id="KW-1185">Reference proteome</keyword>
<dbReference type="STRING" id="86630.A0A367IPC7"/>
<name>A0A367IPC7_RHIAZ</name>
<dbReference type="OrthoDB" id="2204753at2759"/>
<dbReference type="EMBL" id="PJQL01004448">
    <property type="protein sequence ID" value="RCH79515.1"/>
    <property type="molecule type" value="Genomic_DNA"/>
</dbReference>
<proteinExistence type="predicted"/>